<keyword evidence="3" id="KW-1185">Reference proteome</keyword>
<dbReference type="Pfam" id="PF00078">
    <property type="entry name" value="RVT_1"/>
    <property type="match status" value="1"/>
</dbReference>
<protein>
    <recommendedName>
        <fullName evidence="1">Reverse transcriptase domain-containing protein</fullName>
    </recommendedName>
</protein>
<accession>A7RIV2</accession>
<sequence>MSRGTKKVKWSDQMNKDLLECKRNALDLVASDNAPRKRNGRRKGYIEVMAELWEAKGYAHLAIKKQNLRDQAARLEKFDALKHQQVPNITKTTRTKEAKTLIYHRLDLHTPTPPQGSREPIEEESDEMNETISIEVPGSLQDYIPVNSPETIVWGQSSGAPISINSSVLVNAYNEITTWRKNTFLDPYGKIGRDFIDQLTKHLNDWNNRSECQHIALKTFFVLLAIGLQKPSKTLKSKDHQECLGKRLALWKNGNIEELIREGRTIQRRLVQFHRKEDAPQNTAKVFAKLVMEEQINSALRYLTEIDASNAFNSVNRAAALHNIRALCPTLAPFVINTYRLQARLFVAGGKELVSAEGTTQGDPLAMSMYALSLQPLVSRLQAATQVKQCWFADDATGCGSLDDVRQWWDTLQSSGPDLGYFPNAVKCWLVTKPEKEESARKIFEGTGINITTEGRKHLGAALGSRPHLEQYVDSKVDEWVGQVTKLALFAVSQPQASYAAYTFGLKHRWTYFLRTLPDIEDLLLPLERAISDTLIPSLTGRTCTQAERDLLALPADEASLEFTASTKVCGPLAEQIKQQTHELPCDDAVQEAQQEARREKNEYLKSRCAEVKSSLHVNMLRAVDLATQKGASSWLTVLPLREMSFDIKKREFKDALGLRYDWEIPETPSICVCGDTFDADHAMICKRGGFVIQHHNELRDLEAKLLSLVCKDMQTDPVLQDITGEELNRGAKAARDARLDIVAIGFWERQRQAFFDVRVCHANAESFRDMNIDQIFRQHETEKKRQYATRVLEVDRATFTPLVFGSAGGMASECQQFHSRLAELIAEKKEELYSTTVSWIRAKVSFAILRSALLCLRGSRSPRRAHVNIYDNDFEIQKQRANF</sequence>
<reference evidence="2 3" key="1">
    <citation type="journal article" date="2007" name="Science">
        <title>Sea anemone genome reveals ancestral eumetazoan gene repertoire and genomic organization.</title>
        <authorList>
            <person name="Putnam N.H."/>
            <person name="Srivastava M."/>
            <person name="Hellsten U."/>
            <person name="Dirks B."/>
            <person name="Chapman J."/>
            <person name="Salamov A."/>
            <person name="Terry A."/>
            <person name="Shapiro H."/>
            <person name="Lindquist E."/>
            <person name="Kapitonov V.V."/>
            <person name="Jurka J."/>
            <person name="Genikhovich G."/>
            <person name="Grigoriev I.V."/>
            <person name="Lucas S.M."/>
            <person name="Steele R.E."/>
            <person name="Finnerty J.R."/>
            <person name="Technau U."/>
            <person name="Martindale M.Q."/>
            <person name="Rokhsar D.S."/>
        </authorList>
    </citation>
    <scope>NUCLEOTIDE SEQUENCE [LARGE SCALE GENOMIC DNA]</scope>
    <source>
        <strain evidence="3">CH2 X CH6</strain>
    </source>
</reference>
<proteinExistence type="predicted"/>
<dbReference type="InterPro" id="IPR000477">
    <property type="entry name" value="RT_dom"/>
</dbReference>
<evidence type="ECO:0000313" key="3">
    <source>
        <dbReference type="Proteomes" id="UP000001593"/>
    </source>
</evidence>
<dbReference type="eggNOG" id="ENOG502S9D9">
    <property type="taxonomic scope" value="Eukaryota"/>
</dbReference>
<dbReference type="AlphaFoldDB" id="A7RIV2"/>
<dbReference type="STRING" id="45351.A7RIV2"/>
<dbReference type="InParanoid" id="A7RIV2"/>
<dbReference type="HOGENOM" id="CLU_011085_0_0_1"/>
<evidence type="ECO:0000313" key="2">
    <source>
        <dbReference type="EMBL" id="EDO48465.1"/>
    </source>
</evidence>
<feature type="domain" description="Reverse transcriptase" evidence="1">
    <location>
        <begin position="287"/>
        <end position="432"/>
    </location>
</feature>
<gene>
    <name evidence="2" type="ORF">NEMVEDRAFT_v1g197766</name>
</gene>
<name>A7RIV2_NEMVE</name>
<evidence type="ECO:0000259" key="1">
    <source>
        <dbReference type="Pfam" id="PF00078"/>
    </source>
</evidence>
<dbReference type="EMBL" id="DS469513">
    <property type="protein sequence ID" value="EDO48465.1"/>
    <property type="molecule type" value="Genomic_DNA"/>
</dbReference>
<organism evidence="2 3">
    <name type="scientific">Nematostella vectensis</name>
    <name type="common">Starlet sea anemone</name>
    <dbReference type="NCBI Taxonomy" id="45351"/>
    <lineage>
        <taxon>Eukaryota</taxon>
        <taxon>Metazoa</taxon>
        <taxon>Cnidaria</taxon>
        <taxon>Anthozoa</taxon>
        <taxon>Hexacorallia</taxon>
        <taxon>Actiniaria</taxon>
        <taxon>Edwardsiidae</taxon>
        <taxon>Nematostella</taxon>
    </lineage>
</organism>
<dbReference type="Proteomes" id="UP000001593">
    <property type="component" value="Unassembled WGS sequence"/>
</dbReference>
<dbReference type="PhylomeDB" id="A7RIV2"/>